<gene>
    <name evidence="1" type="ORF">ACFSKU_08965</name>
</gene>
<organism evidence="1 2">
    <name type="scientific">Pontibacter silvestris</name>
    <dbReference type="NCBI Taxonomy" id="2305183"/>
    <lineage>
        <taxon>Bacteria</taxon>
        <taxon>Pseudomonadati</taxon>
        <taxon>Bacteroidota</taxon>
        <taxon>Cytophagia</taxon>
        <taxon>Cytophagales</taxon>
        <taxon>Hymenobacteraceae</taxon>
        <taxon>Pontibacter</taxon>
    </lineage>
</organism>
<name>A0ABW4WWH3_9BACT</name>
<sequence>MIFNCEFLENATVETTPDGITKYIRLEKGVKGKSVVGKHFFLDGNKAYIPISHDHD</sequence>
<evidence type="ECO:0000313" key="1">
    <source>
        <dbReference type="EMBL" id="MFD2067013.1"/>
    </source>
</evidence>
<dbReference type="EMBL" id="JBHUHV010000026">
    <property type="protein sequence ID" value="MFD2067013.1"/>
    <property type="molecule type" value="Genomic_DNA"/>
</dbReference>
<reference evidence="2" key="1">
    <citation type="journal article" date="2019" name="Int. J. Syst. Evol. Microbiol.">
        <title>The Global Catalogue of Microorganisms (GCM) 10K type strain sequencing project: providing services to taxonomists for standard genome sequencing and annotation.</title>
        <authorList>
            <consortium name="The Broad Institute Genomics Platform"/>
            <consortium name="The Broad Institute Genome Sequencing Center for Infectious Disease"/>
            <person name="Wu L."/>
            <person name="Ma J."/>
        </authorList>
    </citation>
    <scope>NUCLEOTIDE SEQUENCE [LARGE SCALE GENOMIC DNA]</scope>
    <source>
        <strain evidence="2">JCM 16545</strain>
    </source>
</reference>
<protein>
    <submittedName>
        <fullName evidence="1">Uncharacterized protein</fullName>
    </submittedName>
</protein>
<accession>A0ABW4WWH3</accession>
<evidence type="ECO:0000313" key="2">
    <source>
        <dbReference type="Proteomes" id="UP001597369"/>
    </source>
</evidence>
<proteinExistence type="predicted"/>
<keyword evidence="2" id="KW-1185">Reference proteome</keyword>
<dbReference type="RefSeq" id="WP_229963014.1">
    <property type="nucleotide sequence ID" value="NZ_JAJJWI010000043.1"/>
</dbReference>
<dbReference type="Proteomes" id="UP001597369">
    <property type="component" value="Unassembled WGS sequence"/>
</dbReference>
<comment type="caution">
    <text evidence="1">The sequence shown here is derived from an EMBL/GenBank/DDBJ whole genome shotgun (WGS) entry which is preliminary data.</text>
</comment>